<dbReference type="InterPro" id="IPR003594">
    <property type="entry name" value="HATPase_dom"/>
</dbReference>
<dbReference type="Pfam" id="PF00672">
    <property type="entry name" value="HAMP"/>
    <property type="match status" value="1"/>
</dbReference>
<dbReference type="SUPFAM" id="SSF47384">
    <property type="entry name" value="Homodimeric domain of signal transducing histidine kinase"/>
    <property type="match status" value="1"/>
</dbReference>
<dbReference type="InterPro" id="IPR003661">
    <property type="entry name" value="HisK_dim/P_dom"/>
</dbReference>
<dbReference type="RefSeq" id="WP_105356909.1">
    <property type="nucleotide sequence ID" value="NZ_PUIA01000064.1"/>
</dbReference>
<dbReference type="GO" id="GO:0000155">
    <property type="term" value="F:phosphorelay sensor kinase activity"/>
    <property type="evidence" value="ECO:0007669"/>
    <property type="project" value="InterPro"/>
</dbReference>
<evidence type="ECO:0000313" key="11">
    <source>
        <dbReference type="EMBL" id="PQO26710.1"/>
    </source>
</evidence>
<feature type="domain" description="Histidine kinase" evidence="9">
    <location>
        <begin position="367"/>
        <end position="588"/>
    </location>
</feature>
<dbReference type="PROSITE" id="PS50885">
    <property type="entry name" value="HAMP"/>
    <property type="match status" value="1"/>
</dbReference>
<dbReference type="SUPFAM" id="SSF55874">
    <property type="entry name" value="ATPase domain of HSP90 chaperone/DNA topoisomerase II/histidine kinase"/>
    <property type="match status" value="1"/>
</dbReference>
<evidence type="ECO:0000259" key="10">
    <source>
        <dbReference type="PROSITE" id="PS50885"/>
    </source>
</evidence>
<reference evidence="11 12" key="1">
    <citation type="submission" date="2018-02" db="EMBL/GenBank/DDBJ databases">
        <title>Comparative genomes isolates from brazilian mangrove.</title>
        <authorList>
            <person name="Araujo J.E."/>
            <person name="Taketani R.G."/>
            <person name="Silva M.C.P."/>
            <person name="Loureco M.V."/>
            <person name="Andreote F.D."/>
        </authorList>
    </citation>
    <scope>NUCLEOTIDE SEQUENCE [LARGE SCALE GENOMIC DNA]</scope>
    <source>
        <strain evidence="11 12">HEX-2 MGV</strain>
    </source>
</reference>
<comment type="caution">
    <text evidence="11">The sequence shown here is derived from an EMBL/GenBank/DDBJ whole genome shotgun (WGS) entry which is preliminary data.</text>
</comment>
<dbReference type="InterPro" id="IPR036890">
    <property type="entry name" value="HATPase_C_sf"/>
</dbReference>
<feature type="transmembrane region" description="Helical" evidence="8">
    <location>
        <begin position="21"/>
        <end position="39"/>
    </location>
</feature>
<dbReference type="Gene3D" id="6.10.340.10">
    <property type="match status" value="1"/>
</dbReference>
<dbReference type="SUPFAM" id="SSF158472">
    <property type="entry name" value="HAMP domain-like"/>
    <property type="match status" value="1"/>
</dbReference>
<feature type="domain" description="HAMP" evidence="10">
    <location>
        <begin position="279"/>
        <end position="331"/>
    </location>
</feature>
<keyword evidence="6" id="KW-0418">Kinase</keyword>
<dbReference type="EC" id="2.7.13.3" evidence="3"/>
<feature type="transmembrane region" description="Helical" evidence="8">
    <location>
        <begin position="256"/>
        <end position="277"/>
    </location>
</feature>
<dbReference type="Pfam" id="PF02518">
    <property type="entry name" value="HATPase_c"/>
    <property type="match status" value="1"/>
</dbReference>
<proteinExistence type="predicted"/>
<dbReference type="Pfam" id="PF00512">
    <property type="entry name" value="HisKA"/>
    <property type="match status" value="1"/>
</dbReference>
<evidence type="ECO:0000256" key="8">
    <source>
        <dbReference type="SAM" id="Phobius"/>
    </source>
</evidence>
<evidence type="ECO:0000256" key="4">
    <source>
        <dbReference type="ARBA" id="ARBA00022553"/>
    </source>
</evidence>
<dbReference type="FunFam" id="3.30.565.10:FF:000010">
    <property type="entry name" value="Sensor histidine kinase RcsC"/>
    <property type="match status" value="1"/>
</dbReference>
<comment type="catalytic activity">
    <reaction evidence="1">
        <text>ATP + protein L-histidine = ADP + protein N-phospho-L-histidine.</text>
        <dbReference type="EC" id="2.7.13.3"/>
    </reaction>
</comment>
<gene>
    <name evidence="11" type="ORF">C5Y96_19695</name>
</gene>
<dbReference type="PANTHER" id="PTHR43711:SF31">
    <property type="entry name" value="HISTIDINE KINASE"/>
    <property type="match status" value="1"/>
</dbReference>
<keyword evidence="8" id="KW-1133">Transmembrane helix</keyword>
<dbReference type="SMART" id="SM00388">
    <property type="entry name" value="HisKA"/>
    <property type="match status" value="1"/>
</dbReference>
<dbReference type="CDD" id="cd06225">
    <property type="entry name" value="HAMP"/>
    <property type="match status" value="1"/>
</dbReference>
<dbReference type="InterPro" id="IPR036097">
    <property type="entry name" value="HisK_dim/P_sf"/>
</dbReference>
<dbReference type="Proteomes" id="UP000240009">
    <property type="component" value="Unassembled WGS sequence"/>
</dbReference>
<dbReference type="CDD" id="cd00082">
    <property type="entry name" value="HisKA"/>
    <property type="match status" value="1"/>
</dbReference>
<dbReference type="InterPro" id="IPR004358">
    <property type="entry name" value="Sig_transdc_His_kin-like_C"/>
</dbReference>
<dbReference type="SMART" id="SM00304">
    <property type="entry name" value="HAMP"/>
    <property type="match status" value="1"/>
</dbReference>
<sequence>MSYRSIKRVLGETNLERKCRFLYGTCLLLLITGSFWWYGQSTEQLVHNNNLSTGRHLVDAVLMKIHWKHDAQAQKNPEGWDEHVRDTGLDLEYMKYRWEVMTLDPADRKLAATSRPDDRIHLPANEKEAEILQRLKEIQQTRDKEILEKFLNTPGVTTQETTDEFVELGGNDPDTDEDTIAYSPASEAFYDAENQEYIYYQPIYWKRTCTVACHNTNLELAVSTTGFPLGNELPFNVIKIVKDDKITQIALTKNRAYLLATAIITVALSMIALYLIVRYIIVKPLTHLRDVSDEVSQGHMDVRAEIYTGDEFEDLATSFNRMLAHLIDAQNKLTYVNRDLDGKVDQLAQANMQLYEMNCLKSDFLASMSHELRTPLNSILGFSDVLRGIDSLNDKQKRYVENIQKSGRLLLDMINDILDLAKVESGRMEVRPSRFSVASVVSGACDMVRSLTEEKNIDLTCHVDPNEEPALQDQSKFQQILTNLLSNAIKFTPEGGRIVVRANRINNRLELSVSDTGVGIAEEDREIIFEKFRQGTASQGDTLTREYSGTGLGLSIVRELCQLLGGTVRAESELGKGSTFFVDIPWVIEDRPDVREDSFTSRIDEITKTKHGDFVRIQGSRQVETPETIDSTTRN</sequence>
<dbReference type="InterPro" id="IPR005467">
    <property type="entry name" value="His_kinase_dom"/>
</dbReference>
<dbReference type="CDD" id="cd16922">
    <property type="entry name" value="HATPase_EvgS-ArcB-TorS-like"/>
    <property type="match status" value="1"/>
</dbReference>
<evidence type="ECO:0000256" key="7">
    <source>
        <dbReference type="ARBA" id="ARBA00023012"/>
    </source>
</evidence>
<comment type="subcellular location">
    <subcellularLocation>
        <location evidence="2">Membrane</location>
    </subcellularLocation>
</comment>
<dbReference type="Gene3D" id="3.30.565.10">
    <property type="entry name" value="Histidine kinase-like ATPase, C-terminal domain"/>
    <property type="match status" value="1"/>
</dbReference>
<evidence type="ECO:0000313" key="12">
    <source>
        <dbReference type="Proteomes" id="UP000240009"/>
    </source>
</evidence>
<dbReference type="GO" id="GO:0016020">
    <property type="term" value="C:membrane"/>
    <property type="evidence" value="ECO:0007669"/>
    <property type="project" value="UniProtKB-SubCell"/>
</dbReference>
<evidence type="ECO:0000256" key="2">
    <source>
        <dbReference type="ARBA" id="ARBA00004370"/>
    </source>
</evidence>
<keyword evidence="8" id="KW-0472">Membrane</keyword>
<evidence type="ECO:0000256" key="6">
    <source>
        <dbReference type="ARBA" id="ARBA00022777"/>
    </source>
</evidence>
<dbReference type="PRINTS" id="PR00344">
    <property type="entry name" value="BCTRLSENSOR"/>
</dbReference>
<keyword evidence="5" id="KW-0808">Transferase</keyword>
<evidence type="ECO:0000256" key="3">
    <source>
        <dbReference type="ARBA" id="ARBA00012438"/>
    </source>
</evidence>
<dbReference type="PANTHER" id="PTHR43711">
    <property type="entry name" value="TWO-COMPONENT HISTIDINE KINASE"/>
    <property type="match status" value="1"/>
</dbReference>
<evidence type="ECO:0000256" key="5">
    <source>
        <dbReference type="ARBA" id="ARBA00022679"/>
    </source>
</evidence>
<evidence type="ECO:0000259" key="9">
    <source>
        <dbReference type="PROSITE" id="PS50109"/>
    </source>
</evidence>
<dbReference type="EMBL" id="PUIA01000064">
    <property type="protein sequence ID" value="PQO26710.1"/>
    <property type="molecule type" value="Genomic_DNA"/>
</dbReference>
<dbReference type="SMART" id="SM00387">
    <property type="entry name" value="HATPase_c"/>
    <property type="match status" value="1"/>
</dbReference>
<dbReference type="InterPro" id="IPR003660">
    <property type="entry name" value="HAMP_dom"/>
</dbReference>
<dbReference type="Gene3D" id="1.10.287.130">
    <property type="match status" value="1"/>
</dbReference>
<accession>A0A2S8F3H9</accession>
<dbReference type="PROSITE" id="PS50109">
    <property type="entry name" value="HIS_KIN"/>
    <property type="match status" value="1"/>
</dbReference>
<dbReference type="InterPro" id="IPR050736">
    <property type="entry name" value="Sensor_HK_Regulatory"/>
</dbReference>
<keyword evidence="7" id="KW-0902">Two-component regulatory system</keyword>
<organism evidence="11 12">
    <name type="scientific">Blastopirellula marina</name>
    <dbReference type="NCBI Taxonomy" id="124"/>
    <lineage>
        <taxon>Bacteria</taxon>
        <taxon>Pseudomonadati</taxon>
        <taxon>Planctomycetota</taxon>
        <taxon>Planctomycetia</taxon>
        <taxon>Pirellulales</taxon>
        <taxon>Pirellulaceae</taxon>
        <taxon>Blastopirellula</taxon>
    </lineage>
</organism>
<keyword evidence="8" id="KW-0812">Transmembrane</keyword>
<evidence type="ECO:0000256" key="1">
    <source>
        <dbReference type="ARBA" id="ARBA00000085"/>
    </source>
</evidence>
<dbReference type="AlphaFoldDB" id="A0A2S8F3H9"/>
<protein>
    <recommendedName>
        <fullName evidence="3">histidine kinase</fullName>
        <ecNumber evidence="3">2.7.13.3</ecNumber>
    </recommendedName>
</protein>
<dbReference type="OrthoDB" id="9813394at2"/>
<keyword evidence="4" id="KW-0597">Phosphoprotein</keyword>
<name>A0A2S8F3H9_9BACT</name>